<dbReference type="InterPro" id="IPR036390">
    <property type="entry name" value="WH_DNA-bd_sf"/>
</dbReference>
<name>D7E7U1_METEZ</name>
<reference evidence="2 3" key="1">
    <citation type="submission" date="2010-06" db="EMBL/GenBank/DDBJ databases">
        <title>Complete sequence chromosome of Methanohalobium evestigatum Z-7303.</title>
        <authorList>
            <consortium name="US DOE Joint Genome Institute"/>
            <person name="Lucas S."/>
            <person name="Copeland A."/>
            <person name="Lapidus A."/>
            <person name="Cheng J.-F."/>
            <person name="Bruce D."/>
            <person name="Goodwin L."/>
            <person name="Pitluck S."/>
            <person name="Saunders E."/>
            <person name="Detter J.C."/>
            <person name="Han C."/>
            <person name="Tapia R."/>
            <person name="Land M."/>
            <person name="Hauser L."/>
            <person name="Kyrpides N."/>
            <person name="Mikhailova N."/>
            <person name="Sieprawska-Lupa M."/>
            <person name="Whitman W.B."/>
            <person name="Anderson I."/>
            <person name="Woyke T."/>
        </authorList>
    </citation>
    <scope>NUCLEOTIDE SEQUENCE [LARGE SCALE GENOMIC DNA]</scope>
    <source>
        <strain evidence="3">ATCC BAA-1072 / DSM 3721 / NBRC 107634 / OCM 161 / Z-7303</strain>
    </source>
</reference>
<gene>
    <name evidence="2" type="ordered locus">Metev_1304</name>
</gene>
<feature type="domain" description="HTH arsR-type" evidence="1">
    <location>
        <begin position="32"/>
        <end position="108"/>
    </location>
</feature>
<evidence type="ECO:0000313" key="2">
    <source>
        <dbReference type="EMBL" id="ADI74164.1"/>
    </source>
</evidence>
<dbReference type="RefSeq" id="WP_013194730.1">
    <property type="nucleotide sequence ID" value="NC_014253.1"/>
</dbReference>
<sequence length="110" mass="13012">MGDEDLKWKKEEWLKKVKSEGKMKDPTEDHKFGLKALQNPTRRNILKSMLNGSMNYSDLKEKFGLDDVQAKLHLNFLEEALYIEKEENNNDYLYYLTPRGEAYLENADYS</sequence>
<proteinExistence type="predicted"/>
<organism evidence="2 3">
    <name type="scientific">Methanohalobium evestigatum (strain ATCC BAA-1072 / DSM 3721 / NBRC 107634 / OCM 161 / Z-7303)</name>
    <dbReference type="NCBI Taxonomy" id="644295"/>
    <lineage>
        <taxon>Archaea</taxon>
        <taxon>Methanobacteriati</taxon>
        <taxon>Methanobacteriota</taxon>
        <taxon>Stenosarchaea group</taxon>
        <taxon>Methanomicrobia</taxon>
        <taxon>Methanosarcinales</taxon>
        <taxon>Methanosarcinaceae</taxon>
        <taxon>Methanohalobium</taxon>
    </lineage>
</organism>
<dbReference type="OrthoDB" id="132070at2157"/>
<protein>
    <submittedName>
        <fullName evidence="2">Putative transcriptional regulator, ArsR family</fullName>
    </submittedName>
</protein>
<dbReference type="SUPFAM" id="SSF46785">
    <property type="entry name" value="Winged helix' DNA-binding domain"/>
    <property type="match status" value="1"/>
</dbReference>
<dbReference type="SMART" id="SM00418">
    <property type="entry name" value="HTH_ARSR"/>
    <property type="match status" value="1"/>
</dbReference>
<dbReference type="AlphaFoldDB" id="D7E7U1"/>
<dbReference type="Gene3D" id="1.10.10.10">
    <property type="entry name" value="Winged helix-like DNA-binding domain superfamily/Winged helix DNA-binding domain"/>
    <property type="match status" value="1"/>
</dbReference>
<evidence type="ECO:0000259" key="1">
    <source>
        <dbReference type="SMART" id="SM00418"/>
    </source>
</evidence>
<dbReference type="CDD" id="cd00090">
    <property type="entry name" value="HTH_ARSR"/>
    <property type="match status" value="1"/>
</dbReference>
<dbReference type="KEGG" id="mev:Metev_1304"/>
<dbReference type="EMBL" id="CP002069">
    <property type="protein sequence ID" value="ADI74164.1"/>
    <property type="molecule type" value="Genomic_DNA"/>
</dbReference>
<dbReference type="HOGENOM" id="CLU_2165258_0_0_2"/>
<dbReference type="InterPro" id="IPR001845">
    <property type="entry name" value="HTH_ArsR_DNA-bd_dom"/>
</dbReference>
<dbReference type="Pfam" id="PF01022">
    <property type="entry name" value="HTH_5"/>
    <property type="match status" value="1"/>
</dbReference>
<dbReference type="GeneID" id="9346937"/>
<dbReference type="Proteomes" id="UP000000391">
    <property type="component" value="Chromosome"/>
</dbReference>
<dbReference type="GO" id="GO:0003700">
    <property type="term" value="F:DNA-binding transcription factor activity"/>
    <property type="evidence" value="ECO:0007669"/>
    <property type="project" value="InterPro"/>
</dbReference>
<dbReference type="InterPro" id="IPR011991">
    <property type="entry name" value="ArsR-like_HTH"/>
</dbReference>
<dbReference type="InterPro" id="IPR036388">
    <property type="entry name" value="WH-like_DNA-bd_sf"/>
</dbReference>
<accession>D7E7U1</accession>
<keyword evidence="3" id="KW-1185">Reference proteome</keyword>
<evidence type="ECO:0000313" key="3">
    <source>
        <dbReference type="Proteomes" id="UP000000391"/>
    </source>
</evidence>
<dbReference type="STRING" id="644295.Metev_1304"/>